<dbReference type="InterPro" id="IPR022742">
    <property type="entry name" value="Hydrolase_4"/>
</dbReference>
<dbReference type="Proteomes" id="UP000831290">
    <property type="component" value="Chromosome"/>
</dbReference>
<gene>
    <name evidence="3" type="ORF">MQE35_02085</name>
</gene>
<dbReference type="InterPro" id="IPR002925">
    <property type="entry name" value="Dienelactn_hydro"/>
</dbReference>
<dbReference type="KEGG" id="fbm:MQE35_02085"/>
<dbReference type="Gene3D" id="3.40.50.1820">
    <property type="entry name" value="alpha/beta hydrolase"/>
    <property type="match status" value="1"/>
</dbReference>
<name>A0A9E7D036_9FLAO</name>
<organism evidence="3 4">
    <name type="scientific">Abyssalbus ytuae</name>
    <dbReference type="NCBI Taxonomy" id="2926907"/>
    <lineage>
        <taxon>Bacteria</taxon>
        <taxon>Pseudomonadati</taxon>
        <taxon>Bacteroidota</taxon>
        <taxon>Flavobacteriia</taxon>
        <taxon>Flavobacteriales</taxon>
        <taxon>Flavobacteriaceae</taxon>
        <taxon>Abyssalbus</taxon>
    </lineage>
</organism>
<proteinExistence type="predicted"/>
<dbReference type="EMBL" id="CP094358">
    <property type="protein sequence ID" value="UOB18100.1"/>
    <property type="molecule type" value="Genomic_DNA"/>
</dbReference>
<feature type="domain" description="Dienelactone hydrolase" evidence="1">
    <location>
        <begin position="264"/>
        <end position="332"/>
    </location>
</feature>
<evidence type="ECO:0000313" key="4">
    <source>
        <dbReference type="Proteomes" id="UP000831290"/>
    </source>
</evidence>
<dbReference type="PANTHER" id="PTHR43265">
    <property type="entry name" value="ESTERASE ESTD"/>
    <property type="match status" value="1"/>
</dbReference>
<dbReference type="Pfam" id="PF12146">
    <property type="entry name" value="Hydrolase_4"/>
    <property type="match status" value="1"/>
</dbReference>
<dbReference type="GO" id="GO:0052689">
    <property type="term" value="F:carboxylic ester hydrolase activity"/>
    <property type="evidence" value="ECO:0007669"/>
    <property type="project" value="TreeGrafter"/>
</dbReference>
<dbReference type="InterPro" id="IPR053145">
    <property type="entry name" value="AB_hydrolase_Est10"/>
</dbReference>
<dbReference type="RefSeq" id="WP_255844059.1">
    <property type="nucleotide sequence ID" value="NZ_CP094358.1"/>
</dbReference>
<evidence type="ECO:0000259" key="1">
    <source>
        <dbReference type="Pfam" id="PF01738"/>
    </source>
</evidence>
<keyword evidence="4" id="KW-1185">Reference proteome</keyword>
<dbReference type="AlphaFoldDB" id="A0A9E7D036"/>
<keyword evidence="3" id="KW-0378">Hydrolase</keyword>
<protein>
    <submittedName>
        <fullName evidence="3">Alpha/beta hydrolase</fullName>
    </submittedName>
</protein>
<evidence type="ECO:0000259" key="2">
    <source>
        <dbReference type="Pfam" id="PF12146"/>
    </source>
</evidence>
<dbReference type="InterPro" id="IPR029058">
    <property type="entry name" value="AB_hydrolase_fold"/>
</dbReference>
<accession>A0A9E7D036</accession>
<dbReference type="Pfam" id="PF01738">
    <property type="entry name" value="DLH"/>
    <property type="match status" value="1"/>
</dbReference>
<dbReference type="PANTHER" id="PTHR43265:SF1">
    <property type="entry name" value="ESTERASE ESTD"/>
    <property type="match status" value="1"/>
</dbReference>
<dbReference type="SUPFAM" id="SSF53474">
    <property type="entry name" value="alpha/beta-Hydrolases"/>
    <property type="match status" value="1"/>
</dbReference>
<sequence>MKKIITIIFLILAGVNSKAQSDKQIFDFEFEGITLNGVLNIPKHVQPKGIVLIVHGSGRTNAVEQEWYSDIRETMVKAGYSTYMWDKRGCGKSGGTFNYNQSVHNSASEVIAAINYLKQKEIPGCKKIGLWGISRAGWINPIVINEYKNIKFWISVSGVDDKENFNYLFEENLKINGYPKDSINLLTKEFKEGVRLIHSGADFETYMNATKNVRNNKFLNRFNNGTVITKEGYYKYQNIFMKEDLDEETGLQVYIKGFRSVLLNINCPVLALFGEKDKNVDWKKTKTLYINTLGRNTNLKIKSFPGCNHNLFKCKTGGFYEFQDNNLPWDRCDGFLTAMADWLNEIE</sequence>
<feature type="domain" description="Serine aminopeptidase S33" evidence="2">
    <location>
        <begin position="46"/>
        <end position="152"/>
    </location>
</feature>
<evidence type="ECO:0000313" key="3">
    <source>
        <dbReference type="EMBL" id="UOB18100.1"/>
    </source>
</evidence>
<reference evidence="3" key="1">
    <citation type="submission" date="2022-03" db="EMBL/GenBank/DDBJ databases">
        <title>Description of Abyssus ytuae gen. nov., sp. nov., a novel member of the family Flavobacteriaceae isolated from the sediment of Mariana Trench.</title>
        <authorList>
            <person name="Zhang J."/>
            <person name="Xu X."/>
        </authorList>
    </citation>
    <scope>NUCLEOTIDE SEQUENCE</scope>
    <source>
        <strain evidence="3">MT3330</strain>
    </source>
</reference>